<organism evidence="1 2">
    <name type="scientific">Vitis vinifera</name>
    <name type="common">Grape</name>
    <dbReference type="NCBI Taxonomy" id="29760"/>
    <lineage>
        <taxon>Eukaryota</taxon>
        <taxon>Viridiplantae</taxon>
        <taxon>Streptophyta</taxon>
        <taxon>Embryophyta</taxon>
        <taxon>Tracheophyta</taxon>
        <taxon>Spermatophyta</taxon>
        <taxon>Magnoliopsida</taxon>
        <taxon>eudicotyledons</taxon>
        <taxon>Gunneridae</taxon>
        <taxon>Pentapetalae</taxon>
        <taxon>rosids</taxon>
        <taxon>Vitales</taxon>
        <taxon>Vitaceae</taxon>
        <taxon>Viteae</taxon>
        <taxon>Vitis</taxon>
    </lineage>
</organism>
<dbReference type="PANTHER" id="PTHR35317">
    <property type="entry name" value="OS04G0629600 PROTEIN"/>
    <property type="match status" value="1"/>
</dbReference>
<proteinExistence type="predicted"/>
<evidence type="ECO:0000313" key="1">
    <source>
        <dbReference type="EMBL" id="RVW20752.1"/>
    </source>
</evidence>
<name>A0A438CBX6_VITVI</name>
<comment type="caution">
    <text evidence="1">The sequence shown here is derived from an EMBL/GenBank/DDBJ whole genome shotgun (WGS) entry which is preliminary data.</text>
</comment>
<dbReference type="Proteomes" id="UP000288805">
    <property type="component" value="Unassembled WGS sequence"/>
</dbReference>
<protein>
    <recommendedName>
        <fullName evidence="3">Retrovirus-related Pol polyprotein from transposon TNT 1-94</fullName>
    </recommendedName>
</protein>
<accession>A0A438CBX6</accession>
<evidence type="ECO:0008006" key="3">
    <source>
        <dbReference type="Google" id="ProtNLM"/>
    </source>
</evidence>
<dbReference type="PANTHER" id="PTHR35317:SF27">
    <property type="entry name" value="RETROVIRUS-RELATED POL POLYPROTEIN FROM TRANSPOSON TNT 1-94"/>
    <property type="match status" value="1"/>
</dbReference>
<dbReference type="AlphaFoldDB" id="A0A438CBX6"/>
<reference evidence="1 2" key="1">
    <citation type="journal article" date="2018" name="PLoS Genet.">
        <title>Population sequencing reveals clonal diversity and ancestral inbreeding in the grapevine cultivar Chardonnay.</title>
        <authorList>
            <person name="Roach M.J."/>
            <person name="Johnson D.L."/>
            <person name="Bohlmann J."/>
            <person name="van Vuuren H.J."/>
            <person name="Jones S.J."/>
            <person name="Pretorius I.S."/>
            <person name="Schmidt S.A."/>
            <person name="Borneman A.R."/>
        </authorList>
    </citation>
    <scope>NUCLEOTIDE SEQUENCE [LARGE SCALE GENOMIC DNA]</scope>
    <source>
        <strain evidence="2">cv. Chardonnay</strain>
        <tissue evidence="1">Leaf</tissue>
    </source>
</reference>
<sequence>MKKKCQGTTRAKRQQLQALRSKFEMLRMKSRESVTDYFSRTMVIVNKMRIHDDKTEDVLIVEKILRSLTPNFNLLSIL</sequence>
<dbReference type="EMBL" id="QGNW01002341">
    <property type="protein sequence ID" value="RVW20752.1"/>
    <property type="molecule type" value="Genomic_DNA"/>
</dbReference>
<dbReference type="Pfam" id="PF14223">
    <property type="entry name" value="Retrotran_gag_2"/>
    <property type="match status" value="1"/>
</dbReference>
<gene>
    <name evidence="1" type="ORF">CK203_116704</name>
</gene>
<evidence type="ECO:0000313" key="2">
    <source>
        <dbReference type="Proteomes" id="UP000288805"/>
    </source>
</evidence>